<keyword evidence="3 4" id="KW-0975">Bacterial flagellum</keyword>
<comment type="similarity">
    <text evidence="2 4">Belongs to the FliE family.</text>
</comment>
<dbReference type="Proteomes" id="UP001224122">
    <property type="component" value="Unassembled WGS sequence"/>
</dbReference>
<keyword evidence="7" id="KW-0969">Cilium</keyword>
<evidence type="ECO:0000256" key="6">
    <source>
        <dbReference type="SAM" id="MobiDB-lite"/>
    </source>
</evidence>
<dbReference type="PRINTS" id="PR01006">
    <property type="entry name" value="FLGHOOKFLIE"/>
</dbReference>
<dbReference type="Pfam" id="PF02049">
    <property type="entry name" value="FliE"/>
    <property type="match status" value="1"/>
</dbReference>
<dbReference type="PANTHER" id="PTHR34653:SF1">
    <property type="entry name" value="FLAGELLAR HOOK-BASAL BODY COMPLEX PROTEIN FLIE"/>
    <property type="match status" value="1"/>
</dbReference>
<evidence type="ECO:0000256" key="3">
    <source>
        <dbReference type="ARBA" id="ARBA00023143"/>
    </source>
</evidence>
<evidence type="ECO:0000256" key="2">
    <source>
        <dbReference type="ARBA" id="ARBA00009272"/>
    </source>
</evidence>
<evidence type="ECO:0000256" key="4">
    <source>
        <dbReference type="HAMAP-Rule" id="MF_00724"/>
    </source>
</evidence>
<keyword evidence="8" id="KW-1185">Reference proteome</keyword>
<evidence type="ECO:0000313" key="7">
    <source>
        <dbReference type="EMBL" id="MDQ0199555.1"/>
    </source>
</evidence>
<proteinExistence type="inferred from homology"/>
<feature type="region of interest" description="Disordered" evidence="6">
    <location>
        <begin position="1"/>
        <end position="23"/>
    </location>
</feature>
<feature type="compositionally biased region" description="Low complexity" evidence="6">
    <location>
        <begin position="1"/>
        <end position="19"/>
    </location>
</feature>
<dbReference type="HAMAP" id="MF_00724">
    <property type="entry name" value="FliE"/>
    <property type="match status" value="1"/>
</dbReference>
<dbReference type="PANTHER" id="PTHR34653">
    <property type="match status" value="1"/>
</dbReference>
<comment type="caution">
    <text evidence="7">The sequence shown here is derived from an EMBL/GenBank/DDBJ whole genome shotgun (WGS) entry which is preliminary data.</text>
</comment>
<keyword evidence="7" id="KW-0966">Cell projection</keyword>
<dbReference type="InterPro" id="IPR001624">
    <property type="entry name" value="FliE"/>
</dbReference>
<sequence>MNVSSVSSSSINFNQNSIQKTESKSSFADVLQGYLQNVDSTVKQAEDLTTKAAAGEVDNIHNVTIASEKAKLALEMTVAVRDKAVESYSEIMRMQF</sequence>
<gene>
    <name evidence="4" type="primary">fliE</name>
    <name evidence="7" type="ORF">J2S10_002737</name>
</gene>
<evidence type="ECO:0000256" key="1">
    <source>
        <dbReference type="ARBA" id="ARBA00004117"/>
    </source>
</evidence>
<dbReference type="NCBIfam" id="TIGR00205">
    <property type="entry name" value="fliE"/>
    <property type="match status" value="1"/>
</dbReference>
<evidence type="ECO:0000313" key="8">
    <source>
        <dbReference type="Proteomes" id="UP001224122"/>
    </source>
</evidence>
<organism evidence="7 8">
    <name type="scientific">Neobacillus ginsengisoli</name>
    <dbReference type="NCBI Taxonomy" id="904295"/>
    <lineage>
        <taxon>Bacteria</taxon>
        <taxon>Bacillati</taxon>
        <taxon>Bacillota</taxon>
        <taxon>Bacilli</taxon>
        <taxon>Bacillales</taxon>
        <taxon>Bacillaceae</taxon>
        <taxon>Neobacillus</taxon>
    </lineage>
</organism>
<dbReference type="EMBL" id="JAUSTW010000004">
    <property type="protein sequence ID" value="MDQ0199555.1"/>
    <property type="molecule type" value="Genomic_DNA"/>
</dbReference>
<reference evidence="7 8" key="1">
    <citation type="submission" date="2023-07" db="EMBL/GenBank/DDBJ databases">
        <title>Genomic Encyclopedia of Type Strains, Phase IV (KMG-IV): sequencing the most valuable type-strain genomes for metagenomic binning, comparative biology and taxonomic classification.</title>
        <authorList>
            <person name="Goeker M."/>
        </authorList>
    </citation>
    <scope>NUCLEOTIDE SEQUENCE [LARGE SCALE GENOMIC DNA]</scope>
    <source>
        <strain evidence="7 8">DSM 27594</strain>
    </source>
</reference>
<evidence type="ECO:0000256" key="5">
    <source>
        <dbReference type="NCBIfam" id="TIGR00205"/>
    </source>
</evidence>
<dbReference type="RefSeq" id="WP_307408584.1">
    <property type="nucleotide sequence ID" value="NZ_JAUSTW010000004.1"/>
</dbReference>
<comment type="subcellular location">
    <subcellularLocation>
        <location evidence="1 4">Bacterial flagellum basal body</location>
    </subcellularLocation>
</comment>
<keyword evidence="7" id="KW-0282">Flagellum</keyword>
<protein>
    <recommendedName>
        <fullName evidence="4 5">Flagellar hook-basal body complex protein FliE</fullName>
    </recommendedName>
</protein>
<accession>A0ABT9XVF5</accession>
<name>A0ABT9XVF5_9BACI</name>